<feature type="compositionally biased region" description="Low complexity" evidence="1">
    <location>
        <begin position="55"/>
        <end position="76"/>
    </location>
</feature>
<feature type="compositionally biased region" description="Low complexity" evidence="1">
    <location>
        <begin position="512"/>
        <end position="521"/>
    </location>
</feature>
<organism evidence="4 5">
    <name type="scientific">Mycena citricolor</name>
    <dbReference type="NCBI Taxonomy" id="2018698"/>
    <lineage>
        <taxon>Eukaryota</taxon>
        <taxon>Fungi</taxon>
        <taxon>Dikarya</taxon>
        <taxon>Basidiomycota</taxon>
        <taxon>Agaricomycotina</taxon>
        <taxon>Agaricomycetes</taxon>
        <taxon>Agaricomycetidae</taxon>
        <taxon>Agaricales</taxon>
        <taxon>Marasmiineae</taxon>
        <taxon>Mycenaceae</taxon>
        <taxon>Mycena</taxon>
    </lineage>
</organism>
<name>A0AAD2HYK2_9AGAR</name>
<evidence type="ECO:0000313" key="4">
    <source>
        <dbReference type="EMBL" id="CAK5283640.1"/>
    </source>
</evidence>
<dbReference type="EMBL" id="CAVNYO010000470">
    <property type="protein sequence ID" value="CAK5283629.1"/>
    <property type="molecule type" value="Genomic_DNA"/>
</dbReference>
<feature type="region of interest" description="Disordered" evidence="1">
    <location>
        <begin position="471"/>
        <end position="549"/>
    </location>
</feature>
<feature type="compositionally biased region" description="Pro residues" evidence="1">
    <location>
        <begin position="250"/>
        <end position="261"/>
    </location>
</feature>
<reference evidence="4" key="1">
    <citation type="submission" date="2023-11" db="EMBL/GenBank/DDBJ databases">
        <authorList>
            <person name="De Vega J J."/>
            <person name="De Vega J J."/>
        </authorList>
    </citation>
    <scope>NUCLEOTIDE SEQUENCE</scope>
</reference>
<feature type="compositionally biased region" description="Low complexity" evidence="1">
    <location>
        <begin position="349"/>
        <end position="401"/>
    </location>
</feature>
<dbReference type="InterPro" id="IPR029063">
    <property type="entry name" value="SAM-dependent_MTases_sf"/>
</dbReference>
<feature type="domain" description="Methyltransferase" evidence="2">
    <location>
        <begin position="601"/>
        <end position="702"/>
    </location>
</feature>
<evidence type="ECO:0000313" key="5">
    <source>
        <dbReference type="Proteomes" id="UP001295794"/>
    </source>
</evidence>
<feature type="region of interest" description="Disordered" evidence="1">
    <location>
        <begin position="344"/>
        <end position="410"/>
    </location>
</feature>
<dbReference type="Pfam" id="PF13649">
    <property type="entry name" value="Methyltransf_25"/>
    <property type="match status" value="1"/>
</dbReference>
<gene>
    <name evidence="3" type="ORF">MYCIT1_LOCUS36304</name>
    <name evidence="4" type="ORF">MYCIT1_LOCUS36326</name>
</gene>
<dbReference type="InterPro" id="IPR041698">
    <property type="entry name" value="Methyltransf_25"/>
</dbReference>
<dbReference type="Proteomes" id="UP001295794">
    <property type="component" value="Unassembled WGS sequence"/>
</dbReference>
<comment type="caution">
    <text evidence="4">The sequence shown here is derived from an EMBL/GenBank/DDBJ whole genome shotgun (WGS) entry which is preliminary data.</text>
</comment>
<proteinExistence type="predicted"/>
<feature type="region of interest" description="Disordered" evidence="1">
    <location>
        <begin position="916"/>
        <end position="935"/>
    </location>
</feature>
<feature type="region of interest" description="Disordered" evidence="1">
    <location>
        <begin position="98"/>
        <end position="318"/>
    </location>
</feature>
<dbReference type="AlphaFoldDB" id="A0AAD2HYK2"/>
<evidence type="ECO:0000313" key="3">
    <source>
        <dbReference type="EMBL" id="CAK5283629.1"/>
    </source>
</evidence>
<feature type="compositionally biased region" description="Polar residues" evidence="1">
    <location>
        <begin position="140"/>
        <end position="149"/>
    </location>
</feature>
<feature type="compositionally biased region" description="Low complexity" evidence="1">
    <location>
        <begin position="304"/>
        <end position="318"/>
    </location>
</feature>
<dbReference type="EMBL" id="CAVNYO010000471">
    <property type="protein sequence ID" value="CAK5283640.1"/>
    <property type="molecule type" value="Genomic_DNA"/>
</dbReference>
<evidence type="ECO:0000259" key="2">
    <source>
        <dbReference type="Pfam" id="PF13649"/>
    </source>
</evidence>
<sequence>MSSRAASGRKRLRPPQIAAQPSLAPLLETAVDSSEAHPDELASSARPVHPPTPAPSIRSRSSSSPAPSSSSLSFLSMPARTGPLGFLVPMPARDQVAQWLPPSRRPSGYDVPGDVIPYHAPSDDSQQRAPRGKILPFRATNPNRDSTPVPSYHEHFASTSSVTQQSTSGARPRALPPYPNAPAVQTGWAALSDSKTAEALSDPPNYSERARQSSTDTAYPYPYPASSSSLSLQTSEPSWSNARFAHPAEMPQPPYYSPPPHSSTLLLPSRFHQVPGALPLDPNHTPPPRMVAADYSLDPANQYPTPQSSSFSSPSTSFAVLPQSSFPQHVSQSSGAITYEARGDPAMHSRQSISSSGSSSGNSDPPAAVASSSSSRVATSAPAFVFPSSRSRMRPSTTSSPGISGFRFRGRRKSAKVAPVEIAAVPETPLPPQPVSPTAAASVRSAPTPQASGRMVSPTAASSQSAEPFYFPGARTRAHPKSSTPIRFRRRKDGNGERPGLLGIELSRKKSSVVPSLPSPESLDREVTTPIPSVRRPSLGETHGSPESMMPIMTRIGSYPLDSYDAALIEADRQTFELLRKINSTNTPSFHNYGDQPPMQVLDLGCGAGHWMLDAAAAWRSAGTQIVGFDMTDTTKALWPLAQRQGLTSNMRFVKGNFIKQALPFPDGTFQLVRMANLALCIPHERWDFVLNQVWRVLSVGGRLEFIDDQMFFPYGKPAVLDAPQLDTSIPSTAFSRLSLADVVAGGDGDSEIYNVEEEQEEETSTPTESHVDPEVWHEQAASARELESLFESMMNLKYGIHLRPNEFVFEMLVRAFGGVKEITAMHLTLAPPEQQLPTDDDPLATSPGLILWPSTFIPMPQPELESHVSKHQRVLLSCKTALTEYAAEIAEIGEGQTQSDAAQEALWDYQNFLRERFNPPPEGPSSDTSSSDANSIHDSVFSLSSVASEALDAMREYQSDLYSRYSQARSPTPTQRMSVLSSASTVMERPIMGTGGRRASRVQGRDRLGSVVSSIAPPYSRTELTHVRTFYVYEATKRSGGRFGRM</sequence>
<feature type="compositionally biased region" description="Low complexity" evidence="1">
    <location>
        <begin position="158"/>
        <end position="168"/>
    </location>
</feature>
<dbReference type="CDD" id="cd02440">
    <property type="entry name" value="AdoMet_MTases"/>
    <property type="match status" value="1"/>
</dbReference>
<evidence type="ECO:0000256" key="1">
    <source>
        <dbReference type="SAM" id="MobiDB-lite"/>
    </source>
</evidence>
<protein>
    <recommendedName>
        <fullName evidence="2">Methyltransferase domain-containing protein</fullName>
    </recommendedName>
</protein>
<feature type="region of interest" description="Disordered" evidence="1">
    <location>
        <begin position="1"/>
        <end position="76"/>
    </location>
</feature>
<feature type="region of interest" description="Disordered" evidence="1">
    <location>
        <begin position="445"/>
        <end position="464"/>
    </location>
</feature>
<dbReference type="SUPFAM" id="SSF53335">
    <property type="entry name" value="S-adenosyl-L-methionine-dependent methyltransferases"/>
    <property type="match status" value="1"/>
</dbReference>
<dbReference type="Gene3D" id="3.40.50.150">
    <property type="entry name" value="Vaccinia Virus protein VP39"/>
    <property type="match status" value="1"/>
</dbReference>
<keyword evidence="5" id="KW-1185">Reference proteome</keyword>
<accession>A0AAD2HYK2</accession>
<feature type="compositionally biased region" description="Low complexity" evidence="1">
    <location>
        <begin position="213"/>
        <end position="240"/>
    </location>
</feature>